<dbReference type="GO" id="GO:0005737">
    <property type="term" value="C:cytoplasm"/>
    <property type="evidence" value="ECO:0007669"/>
    <property type="project" value="TreeGrafter"/>
</dbReference>
<keyword evidence="2" id="KW-1185">Reference proteome</keyword>
<proteinExistence type="predicted"/>
<reference evidence="1" key="1">
    <citation type="submission" date="2020-09" db="EMBL/GenBank/DDBJ databases">
        <title>A novel bacterium of genus Mangrovicoccus, isolated from South China Sea.</title>
        <authorList>
            <person name="Huang H."/>
            <person name="Mo K."/>
            <person name="Hu Y."/>
        </authorList>
    </citation>
    <scope>NUCLEOTIDE SEQUENCE</scope>
    <source>
        <strain evidence="1">HB182678</strain>
    </source>
</reference>
<gene>
    <name evidence="1" type="ORF">ICN82_08185</name>
</gene>
<dbReference type="Pfam" id="PF02423">
    <property type="entry name" value="OCD_Mu_crystall"/>
    <property type="match status" value="1"/>
</dbReference>
<accession>A0A8J7CZN7</accession>
<dbReference type="Gene3D" id="3.30.1780.10">
    <property type="entry name" value="ornithine cyclodeaminase, domain 1"/>
    <property type="match status" value="1"/>
</dbReference>
<name>A0A8J7CZN7_9RHOB</name>
<dbReference type="InterPro" id="IPR023401">
    <property type="entry name" value="ODC_N"/>
</dbReference>
<dbReference type="PANTHER" id="PTHR13812">
    <property type="entry name" value="KETIMINE REDUCTASE MU-CRYSTALLIN"/>
    <property type="match status" value="1"/>
</dbReference>
<comment type="caution">
    <text evidence="1">The sequence shown here is derived from an EMBL/GenBank/DDBJ whole genome shotgun (WGS) entry which is preliminary data.</text>
</comment>
<dbReference type="AlphaFoldDB" id="A0A8J7CZN7"/>
<evidence type="ECO:0000313" key="2">
    <source>
        <dbReference type="Proteomes" id="UP000609121"/>
    </source>
</evidence>
<dbReference type="EMBL" id="JACVXA010000019">
    <property type="protein sequence ID" value="MBE3638173.1"/>
    <property type="molecule type" value="Genomic_DNA"/>
</dbReference>
<dbReference type="PANTHER" id="PTHR13812:SF19">
    <property type="entry name" value="KETIMINE REDUCTASE MU-CRYSTALLIN"/>
    <property type="match status" value="1"/>
</dbReference>
<dbReference type="RefSeq" id="WP_193181571.1">
    <property type="nucleotide sequence ID" value="NZ_JACVXA010000019.1"/>
</dbReference>
<organism evidence="1 2">
    <name type="scientific">Mangrovicoccus algicola</name>
    <dbReference type="NCBI Taxonomy" id="2771008"/>
    <lineage>
        <taxon>Bacteria</taxon>
        <taxon>Pseudomonadati</taxon>
        <taxon>Pseudomonadota</taxon>
        <taxon>Alphaproteobacteria</taxon>
        <taxon>Rhodobacterales</taxon>
        <taxon>Paracoccaceae</taxon>
        <taxon>Mangrovicoccus</taxon>
    </lineage>
</organism>
<dbReference type="InterPro" id="IPR036291">
    <property type="entry name" value="NAD(P)-bd_dom_sf"/>
</dbReference>
<dbReference type="Gene3D" id="3.40.50.720">
    <property type="entry name" value="NAD(P)-binding Rossmann-like Domain"/>
    <property type="match status" value="1"/>
</dbReference>
<dbReference type="InterPro" id="IPR003462">
    <property type="entry name" value="ODC_Mu_crystall"/>
</dbReference>
<sequence>MHHYTDDQIAGCLSPAEAETCLAAAFRAFGRGEAAVQDRIRTEAGGVKLSTMGAVLPGTGVAGAKVYTTIAGQFSFVILLFCAETGRPLATMEANAITAIRSPAASVLAARHLARPDSRVLAVFGTGVQGRAHLAHFAAAYPLTEALVVSRRDDPALAAALSEEAGLPVRMCIAAEAAARADILVTATRSAVPVLSGRDLRPGQFIAAMGSSLPHTRELDDAALSRAAVLAMDWIPQTSREAGDIVMADPAALARPRQVDLKDLAAGLTAGRGNAGEIAIFKSVGTGLQDIAVAAAVHARLSG</sequence>
<dbReference type="GO" id="GO:0042562">
    <property type="term" value="F:hormone binding"/>
    <property type="evidence" value="ECO:0007669"/>
    <property type="project" value="TreeGrafter"/>
</dbReference>
<dbReference type="SUPFAM" id="SSF51735">
    <property type="entry name" value="NAD(P)-binding Rossmann-fold domains"/>
    <property type="match status" value="1"/>
</dbReference>
<dbReference type="PIRSF" id="PIRSF001439">
    <property type="entry name" value="CryM"/>
    <property type="match status" value="1"/>
</dbReference>
<evidence type="ECO:0000313" key="1">
    <source>
        <dbReference type="EMBL" id="MBE3638173.1"/>
    </source>
</evidence>
<dbReference type="Proteomes" id="UP000609121">
    <property type="component" value="Unassembled WGS sequence"/>
</dbReference>
<protein>
    <submittedName>
        <fullName evidence="1">Ornithine cyclodeaminase family protein</fullName>
    </submittedName>
</protein>